<sequence>MYLLSLYPTVTEESSILPPVAAGIETSAYSGAVPSNFGIIVPTFPHKGRLTAPFRWVVLISNRSIEEVDRLQPCELRTLRVKPESFGREASHRIWRGTARERIEQAREAERGPMAAGCNPVARDGLTRHRGAGNLDRIYYVMYDARYTGVTEPPACSEDMPES</sequence>
<dbReference type="EMBL" id="JARJCN010000142">
    <property type="protein sequence ID" value="KAJ7068972.1"/>
    <property type="molecule type" value="Genomic_DNA"/>
</dbReference>
<comment type="caution">
    <text evidence="1">The sequence shown here is derived from an EMBL/GenBank/DDBJ whole genome shotgun (WGS) entry which is preliminary data.</text>
</comment>
<keyword evidence="2" id="KW-1185">Reference proteome</keyword>
<organism evidence="1 2">
    <name type="scientific">Mycena belliarum</name>
    <dbReference type="NCBI Taxonomy" id="1033014"/>
    <lineage>
        <taxon>Eukaryota</taxon>
        <taxon>Fungi</taxon>
        <taxon>Dikarya</taxon>
        <taxon>Basidiomycota</taxon>
        <taxon>Agaricomycotina</taxon>
        <taxon>Agaricomycetes</taxon>
        <taxon>Agaricomycetidae</taxon>
        <taxon>Agaricales</taxon>
        <taxon>Marasmiineae</taxon>
        <taxon>Mycenaceae</taxon>
        <taxon>Mycena</taxon>
    </lineage>
</organism>
<reference evidence="1" key="1">
    <citation type="submission" date="2023-03" db="EMBL/GenBank/DDBJ databases">
        <title>Massive genome expansion in bonnet fungi (Mycena s.s.) driven by repeated elements and novel gene families across ecological guilds.</title>
        <authorList>
            <consortium name="Lawrence Berkeley National Laboratory"/>
            <person name="Harder C.B."/>
            <person name="Miyauchi S."/>
            <person name="Viragh M."/>
            <person name="Kuo A."/>
            <person name="Thoen E."/>
            <person name="Andreopoulos B."/>
            <person name="Lu D."/>
            <person name="Skrede I."/>
            <person name="Drula E."/>
            <person name="Henrissat B."/>
            <person name="Morin E."/>
            <person name="Kohler A."/>
            <person name="Barry K."/>
            <person name="LaButti K."/>
            <person name="Morin E."/>
            <person name="Salamov A."/>
            <person name="Lipzen A."/>
            <person name="Mereny Z."/>
            <person name="Hegedus B."/>
            <person name="Baldrian P."/>
            <person name="Stursova M."/>
            <person name="Weitz H."/>
            <person name="Taylor A."/>
            <person name="Grigoriev I.V."/>
            <person name="Nagy L.G."/>
            <person name="Martin F."/>
            <person name="Kauserud H."/>
        </authorList>
    </citation>
    <scope>NUCLEOTIDE SEQUENCE</scope>
    <source>
        <strain evidence="1">CBHHK173m</strain>
    </source>
</reference>
<evidence type="ECO:0000313" key="2">
    <source>
        <dbReference type="Proteomes" id="UP001222325"/>
    </source>
</evidence>
<dbReference type="AlphaFoldDB" id="A0AAD6TLA9"/>
<dbReference type="Proteomes" id="UP001222325">
    <property type="component" value="Unassembled WGS sequence"/>
</dbReference>
<proteinExistence type="predicted"/>
<name>A0AAD6TLA9_9AGAR</name>
<gene>
    <name evidence="1" type="ORF">B0H15DRAFT_807334</name>
</gene>
<evidence type="ECO:0000313" key="1">
    <source>
        <dbReference type="EMBL" id="KAJ7068972.1"/>
    </source>
</evidence>
<protein>
    <submittedName>
        <fullName evidence="1">Uncharacterized protein</fullName>
    </submittedName>
</protein>
<accession>A0AAD6TLA9</accession>